<evidence type="ECO:0000256" key="8">
    <source>
        <dbReference type="ARBA" id="ARBA00059926"/>
    </source>
</evidence>
<dbReference type="PROSITE" id="PS50086">
    <property type="entry name" value="TBC_RABGAP"/>
    <property type="match status" value="1"/>
</dbReference>
<feature type="compositionally biased region" description="Low complexity" evidence="11">
    <location>
        <begin position="461"/>
        <end position="473"/>
    </location>
</feature>
<dbReference type="Proteomes" id="UP000694892">
    <property type="component" value="Chromosome 3S"/>
</dbReference>
<evidence type="ECO:0000256" key="10">
    <source>
        <dbReference type="ARBA" id="ARBA00070172"/>
    </source>
</evidence>
<dbReference type="InterPro" id="IPR050302">
    <property type="entry name" value="Rab_GAP_TBC_domain"/>
</dbReference>
<evidence type="ECO:0000256" key="11">
    <source>
        <dbReference type="SAM" id="MobiDB-lite"/>
    </source>
</evidence>
<dbReference type="EMBL" id="CM004471">
    <property type="protein sequence ID" value="OCT87224.1"/>
    <property type="molecule type" value="Genomic_DNA"/>
</dbReference>
<comment type="function">
    <text evidence="8">Acts as a GTPase-activating protein for RAB5A and RAB43. Involved in receptor trafficking. In complex with EPS8 inhibits internalization of EGFR. Involved in retrograde transport from the endocytic pathway to the Golgi apparatus. Involved in the transport of Shiga toxin from early and recycling endosomes to the trans-Golgi network. Required for structural integrity of the Golgi complex.</text>
</comment>
<dbReference type="OMA" id="EATHIYT"/>
<evidence type="ECO:0000256" key="4">
    <source>
        <dbReference type="ARBA" id="ARBA00022553"/>
    </source>
</evidence>
<dbReference type="Gene3D" id="1.10.8.270">
    <property type="entry name" value="putative rabgap domain of human tbc1 domain family member 14 like domains"/>
    <property type="match status" value="1"/>
</dbReference>
<dbReference type="FunFam" id="1.10.472.80:FF:000019">
    <property type="entry name" value="USP6 N-terminal like"/>
    <property type="match status" value="1"/>
</dbReference>
<sequence length="871" mass="100077">MQLPRLPWKERDNRTCSLSERTPAPDTLRCPNLPHAARAPLWLLPSVCRLEEATHIYTEDQDVAFKAAQERADIVAKYDRGREGAKIDPWEDADFLLYKVTDRFGFLHKEELPVHDEVAQKQKLIEIERTTKWVKMIKSWDRYKNSEKLHRRIYKGIPLQLRGEVWSLILDVPKLKGEKRDLYLVLKQRARRLSTDIRQIDLDVNRTFRDHIMFRDRYGVKQQALFHVLAAYSLYNTEVGYCQGMSQITALLLMYMNEEDAFWALVKLFSGPKHAMHGFFVPGFPKLLRFQEHHDKILKKFMPKLKQHFETQELYTSLYTMKWFFQCFLDRTPFTLNLRIWDIYILEGERILTAMSYTILKLHKRTLIKQSLEDLIEFLQEELARDFHYDDDYVIEQLSLSLTELRRAKLGLPPLGKDDEFPKKPLGQIPPEPQPTVLNHIMNGQRTTHRLPSEVKSDKVPSPSNLLKNSPNNERQRKNSMEKPNLKVAKKGHADSSAEQHKVENEYRKYSDYSLNQKDTKLNNHAAANKNSNATPNTSKGITPLWKMPSESKNKDLLKMAEGKGKPPDYNAADHSEYQAVIVKQKSRFVDMVGKRGSNASQYDNVPGGDDSDNADENRHSSDSFTPRNTVYSTSTASRNPSKGSSPSRISENSGNVFIPHSPSRSVEGPDDVFTIKQPPPSYSNSLLYTENSVNKPNREQYSPINLTSPSRRSYGQSFDIPPDQMPVNLSGRQYNVTSPSHRIEVLPTDESATLHLSSYNQKLNTRYILPPVDYHTDHTFFPDTAFGTIGQPLNREVSHNFLSSLQKSPNFPPSTGQHYNFSSVSANSPVRLRTSNRVPPPQYVHSNSGATPQLFRNPRDGIIMHGSVML</sequence>
<dbReference type="Gene3D" id="1.10.10.750">
    <property type="entry name" value="Ypt/Rab-GAP domain of gyp1p, domain 1"/>
    <property type="match status" value="1"/>
</dbReference>
<name>A0A974D879_XENLA</name>
<protein>
    <recommendedName>
        <fullName evidence="10">USP6 N-terminal-like protein</fullName>
    </recommendedName>
</protein>
<proteinExistence type="predicted"/>
<organism evidence="13 14">
    <name type="scientific">Xenopus laevis</name>
    <name type="common">African clawed frog</name>
    <dbReference type="NCBI Taxonomy" id="8355"/>
    <lineage>
        <taxon>Eukaryota</taxon>
        <taxon>Metazoa</taxon>
        <taxon>Chordata</taxon>
        <taxon>Craniata</taxon>
        <taxon>Vertebrata</taxon>
        <taxon>Euteleostomi</taxon>
        <taxon>Amphibia</taxon>
        <taxon>Batrachia</taxon>
        <taxon>Anura</taxon>
        <taxon>Pipoidea</taxon>
        <taxon>Pipidae</taxon>
        <taxon>Xenopodinae</taxon>
        <taxon>Xenopus</taxon>
        <taxon>Xenopus</taxon>
    </lineage>
</organism>
<dbReference type="FunFam" id="1.10.10.750:FF:000001">
    <property type="entry name" value="TBC1 domain family member 10A"/>
    <property type="match status" value="1"/>
</dbReference>
<evidence type="ECO:0000256" key="9">
    <source>
        <dbReference type="ARBA" id="ARBA00064037"/>
    </source>
</evidence>
<feature type="compositionally biased region" description="Polar residues" evidence="11">
    <location>
        <begin position="623"/>
        <end position="656"/>
    </location>
</feature>
<dbReference type="AlphaFoldDB" id="A0A974D879"/>
<feature type="region of interest" description="Disordered" evidence="11">
    <location>
        <begin position="1"/>
        <end position="24"/>
    </location>
</feature>
<dbReference type="GO" id="GO:0005096">
    <property type="term" value="F:GTPase activator activity"/>
    <property type="evidence" value="ECO:0007669"/>
    <property type="project" value="UniProtKB-KW"/>
</dbReference>
<evidence type="ECO:0000256" key="3">
    <source>
        <dbReference type="ARBA" id="ARBA00022468"/>
    </source>
</evidence>
<dbReference type="Gene3D" id="1.10.472.80">
    <property type="entry name" value="Ypt/Rab-GAP domain of gyp1p, domain 3"/>
    <property type="match status" value="1"/>
</dbReference>
<evidence type="ECO:0000256" key="5">
    <source>
        <dbReference type="ARBA" id="ARBA00022990"/>
    </source>
</evidence>
<reference evidence="14" key="1">
    <citation type="journal article" date="2016" name="Nature">
        <title>Genome evolution in the allotetraploid frog Xenopus laevis.</title>
        <authorList>
            <person name="Session A.M."/>
            <person name="Uno Y."/>
            <person name="Kwon T."/>
            <person name="Chapman J.A."/>
            <person name="Toyoda A."/>
            <person name="Takahashi S."/>
            <person name="Fukui A."/>
            <person name="Hikosaka A."/>
            <person name="Suzuki A."/>
            <person name="Kondo M."/>
            <person name="van Heeringen S.J."/>
            <person name="Quigley I."/>
            <person name="Heinz S."/>
            <person name="Ogino H."/>
            <person name="Ochi H."/>
            <person name="Hellsten U."/>
            <person name="Lyons J.B."/>
            <person name="Simakov O."/>
            <person name="Putnam N."/>
            <person name="Stites J."/>
            <person name="Kuroki Y."/>
            <person name="Tanaka T."/>
            <person name="Michiue T."/>
            <person name="Watanabe M."/>
            <person name="Bogdanovic O."/>
            <person name="Lister R."/>
            <person name="Georgiou G."/>
            <person name="Paranjpe S.S."/>
            <person name="van Kruijsbergen I."/>
            <person name="Shu S."/>
            <person name="Carlson J."/>
            <person name="Kinoshita T."/>
            <person name="Ohta Y."/>
            <person name="Mawaribuchi S."/>
            <person name="Jenkins J."/>
            <person name="Grimwood J."/>
            <person name="Schmutz J."/>
            <person name="Mitros T."/>
            <person name="Mozaffari S.V."/>
            <person name="Suzuki Y."/>
            <person name="Haramoto Y."/>
            <person name="Yamamoto T.S."/>
            <person name="Takagi C."/>
            <person name="Heald R."/>
            <person name="Miller K."/>
            <person name="Haudenschild C."/>
            <person name="Kitzman J."/>
            <person name="Nakayama T."/>
            <person name="Izutsu Y."/>
            <person name="Robert J."/>
            <person name="Fortriede J."/>
            <person name="Burns K."/>
            <person name="Lotay V."/>
            <person name="Karimi K."/>
            <person name="Yasuoka Y."/>
            <person name="Dichmann D.S."/>
            <person name="Flajnik M.F."/>
            <person name="Houston D.W."/>
            <person name="Shendure J."/>
            <person name="DuPasquier L."/>
            <person name="Vize P.D."/>
            <person name="Zorn A.M."/>
            <person name="Ito M."/>
            <person name="Marcotte E.M."/>
            <person name="Wallingford J.B."/>
            <person name="Ito Y."/>
            <person name="Asashima M."/>
            <person name="Ueno N."/>
            <person name="Matsuda Y."/>
            <person name="Veenstra G.J."/>
            <person name="Fujiyama A."/>
            <person name="Harland R.M."/>
            <person name="Taira M."/>
            <person name="Rokhsar D.S."/>
        </authorList>
    </citation>
    <scope>NUCLEOTIDE SEQUENCE [LARGE SCALE GENOMIC DNA]</scope>
    <source>
        <strain evidence="14">J</strain>
    </source>
</reference>
<evidence type="ECO:0000313" key="14">
    <source>
        <dbReference type="Proteomes" id="UP000694892"/>
    </source>
</evidence>
<dbReference type="GO" id="GO:0005794">
    <property type="term" value="C:Golgi apparatus"/>
    <property type="evidence" value="ECO:0007669"/>
    <property type="project" value="UniProtKB-SubCell"/>
</dbReference>
<feature type="region of interest" description="Disordered" evidence="11">
    <location>
        <begin position="527"/>
        <end position="551"/>
    </location>
</feature>
<comment type="subcellular location">
    <subcellularLocation>
        <location evidence="1">Cytoplasmic vesicle</location>
    </subcellularLocation>
    <subcellularLocation>
        <location evidence="2">Golgi apparatus</location>
    </subcellularLocation>
</comment>
<evidence type="ECO:0000259" key="12">
    <source>
        <dbReference type="PROSITE" id="PS50086"/>
    </source>
</evidence>
<dbReference type="PANTHER" id="PTHR47219">
    <property type="entry name" value="RAB GTPASE-ACTIVATING PROTEIN 1-LIKE"/>
    <property type="match status" value="1"/>
</dbReference>
<accession>A0A974D879</accession>
<keyword evidence="7" id="KW-0968">Cytoplasmic vesicle</keyword>
<feature type="compositionally biased region" description="Polar residues" evidence="11">
    <location>
        <begin position="683"/>
        <end position="712"/>
    </location>
</feature>
<feature type="compositionally biased region" description="Basic and acidic residues" evidence="11">
    <location>
        <begin position="492"/>
        <end position="504"/>
    </location>
</feature>
<gene>
    <name evidence="13" type="ORF">XELAEV_18020922mg</name>
</gene>
<dbReference type="SUPFAM" id="SSF47923">
    <property type="entry name" value="Ypt/Rab-GAP domain of gyp1p"/>
    <property type="match status" value="2"/>
</dbReference>
<dbReference type="Pfam" id="PF00566">
    <property type="entry name" value="RabGAP-TBC"/>
    <property type="match status" value="1"/>
</dbReference>
<dbReference type="GO" id="GO:0031267">
    <property type="term" value="F:small GTPase binding"/>
    <property type="evidence" value="ECO:0007669"/>
    <property type="project" value="TreeGrafter"/>
</dbReference>
<evidence type="ECO:0000256" key="6">
    <source>
        <dbReference type="ARBA" id="ARBA00023034"/>
    </source>
</evidence>
<feature type="region of interest" description="Disordered" evidence="11">
    <location>
        <begin position="413"/>
        <end position="504"/>
    </location>
</feature>
<dbReference type="SMART" id="SM00164">
    <property type="entry name" value="TBC"/>
    <property type="match status" value="1"/>
</dbReference>
<evidence type="ECO:0000256" key="7">
    <source>
        <dbReference type="ARBA" id="ARBA00023329"/>
    </source>
</evidence>
<feature type="compositionally biased region" description="Basic and acidic residues" evidence="11">
    <location>
        <begin position="474"/>
        <end position="485"/>
    </location>
</feature>
<dbReference type="FunFam" id="1.10.8.270:FF:000010">
    <property type="entry name" value="Putative USP6 N-terminal-like protein"/>
    <property type="match status" value="1"/>
</dbReference>
<feature type="region of interest" description="Disordered" evidence="11">
    <location>
        <begin position="595"/>
        <end position="712"/>
    </location>
</feature>
<dbReference type="InterPro" id="IPR035969">
    <property type="entry name" value="Rab-GAP_TBC_sf"/>
</dbReference>
<dbReference type="PANTHER" id="PTHR47219:SF19">
    <property type="entry name" value="USP6 N-TERMINAL-LIKE PROTEIN ISOFORM X1"/>
    <property type="match status" value="1"/>
</dbReference>
<evidence type="ECO:0000256" key="2">
    <source>
        <dbReference type="ARBA" id="ARBA00004555"/>
    </source>
</evidence>
<keyword evidence="4" id="KW-0597">Phosphoprotein</keyword>
<dbReference type="GO" id="GO:0031410">
    <property type="term" value="C:cytoplasmic vesicle"/>
    <property type="evidence" value="ECO:0007669"/>
    <property type="project" value="UniProtKB-SubCell"/>
</dbReference>
<keyword evidence="5" id="KW-0007">Acetylation</keyword>
<dbReference type="InterPro" id="IPR000195">
    <property type="entry name" value="Rab-GAP-TBC_dom"/>
</dbReference>
<feature type="domain" description="Rab-GAP TBC" evidence="12">
    <location>
        <begin position="156"/>
        <end position="348"/>
    </location>
</feature>
<evidence type="ECO:0000313" key="13">
    <source>
        <dbReference type="EMBL" id="OCT87224.1"/>
    </source>
</evidence>
<evidence type="ECO:0000256" key="1">
    <source>
        <dbReference type="ARBA" id="ARBA00004541"/>
    </source>
</evidence>
<keyword evidence="3" id="KW-0343">GTPase activation</keyword>
<comment type="subunit">
    <text evidence="9">Interacts with EPS8.</text>
</comment>
<keyword evidence="6" id="KW-0333">Golgi apparatus</keyword>